<dbReference type="CDD" id="cd02440">
    <property type="entry name" value="AdoMet_MTases"/>
    <property type="match status" value="1"/>
</dbReference>
<feature type="transmembrane region" description="Helical" evidence="1">
    <location>
        <begin position="24"/>
        <end position="46"/>
    </location>
</feature>
<reference evidence="3" key="1">
    <citation type="submission" date="2020-12" db="UniProtKB">
        <authorList>
            <consortium name="WormBaseParasite"/>
        </authorList>
    </citation>
    <scope>IDENTIFICATION</scope>
    <source>
        <strain evidence="3">MHco3</strain>
    </source>
</reference>
<dbReference type="PANTHER" id="PTHR11558:SF11">
    <property type="entry name" value="SPERMIDINE SYNTHASE"/>
    <property type="match status" value="1"/>
</dbReference>
<sequence>MYTSLNCPTDNCSFKMAQYRSRSLPFWPIFFTALAVLFISSIYMVGQDGSSINQIFPVAHLTKEIREKKLAEGVIKKYGMTRELEKSICLESENVCVSVQDVIWKEENRYKFIRAVVYKDTQFTTMNLKLPEKYDKEHLDTTKWELDKTSLNSYCYTPVMIEEMFTSGAVRMNRQAEANVLVVGLGAGYLNSHLHATFPKMNLTGVEIEPKMVRIARKWFGLVLDSRQRVYTMDGAKFMNMAVREGRKYDAILVDVCSVDKDVELTCPSSAFVQTENVKDFANAITERGVVLLNVLSLKISASKAVEKVKSVYDKMFRNCIVVPAEDSPPNVVLSCTQHVRPKSLKDRYDGFLKSLERVVLLNVLSLKISASKAVEKVKSVYDKVFRNCIVIPVEDSPPNVVLSCTQHIRPKGLKDRYEGFLKSLKSDG</sequence>
<dbReference type="GO" id="GO:0004766">
    <property type="term" value="F:spermidine synthase activity"/>
    <property type="evidence" value="ECO:0007669"/>
    <property type="project" value="TreeGrafter"/>
</dbReference>
<dbReference type="SUPFAM" id="SSF53335">
    <property type="entry name" value="S-adenosyl-L-methionine-dependent methyltransferases"/>
    <property type="match status" value="1"/>
</dbReference>
<dbReference type="AlphaFoldDB" id="A0A7I4YDV4"/>
<organism evidence="2 3">
    <name type="scientific">Haemonchus contortus</name>
    <name type="common">Barber pole worm</name>
    <dbReference type="NCBI Taxonomy" id="6289"/>
    <lineage>
        <taxon>Eukaryota</taxon>
        <taxon>Metazoa</taxon>
        <taxon>Ecdysozoa</taxon>
        <taxon>Nematoda</taxon>
        <taxon>Chromadorea</taxon>
        <taxon>Rhabditida</taxon>
        <taxon>Rhabditina</taxon>
        <taxon>Rhabditomorpha</taxon>
        <taxon>Strongyloidea</taxon>
        <taxon>Trichostrongylidae</taxon>
        <taxon>Haemonchus</taxon>
    </lineage>
</organism>
<dbReference type="InterPro" id="IPR029063">
    <property type="entry name" value="SAM-dependent_MTases_sf"/>
</dbReference>
<dbReference type="GO" id="GO:0005829">
    <property type="term" value="C:cytosol"/>
    <property type="evidence" value="ECO:0007669"/>
    <property type="project" value="TreeGrafter"/>
</dbReference>
<evidence type="ECO:0000313" key="2">
    <source>
        <dbReference type="Proteomes" id="UP000025227"/>
    </source>
</evidence>
<protein>
    <submittedName>
        <fullName evidence="3">Methyltransferase-like protein 13</fullName>
    </submittedName>
</protein>
<name>A0A7I4YDV4_HAECO</name>
<dbReference type="GO" id="GO:0008295">
    <property type="term" value="P:spermidine biosynthetic process"/>
    <property type="evidence" value="ECO:0007669"/>
    <property type="project" value="TreeGrafter"/>
</dbReference>
<keyword evidence="2" id="KW-1185">Reference proteome</keyword>
<keyword evidence="1" id="KW-0812">Transmembrane</keyword>
<accession>A0A7I4YDV4</accession>
<proteinExistence type="predicted"/>
<dbReference type="WBParaSite" id="HCON_00089770-00001">
    <property type="protein sequence ID" value="HCON_00089770-00001"/>
    <property type="gene ID" value="HCON_00089770"/>
</dbReference>
<dbReference type="InterPro" id="IPR001045">
    <property type="entry name" value="Spermi_synthase"/>
</dbReference>
<dbReference type="Proteomes" id="UP000025227">
    <property type="component" value="Unplaced"/>
</dbReference>
<keyword evidence="1" id="KW-0472">Membrane</keyword>
<evidence type="ECO:0000256" key="1">
    <source>
        <dbReference type="SAM" id="Phobius"/>
    </source>
</evidence>
<dbReference type="OrthoDB" id="2016285at2759"/>
<dbReference type="Gene3D" id="3.40.50.150">
    <property type="entry name" value="Vaccinia Virus protein VP39"/>
    <property type="match status" value="1"/>
</dbReference>
<evidence type="ECO:0000313" key="3">
    <source>
        <dbReference type="WBParaSite" id="HCON_00089770-00001"/>
    </source>
</evidence>
<keyword evidence="1" id="KW-1133">Transmembrane helix</keyword>
<dbReference type="PANTHER" id="PTHR11558">
    <property type="entry name" value="SPERMIDINE/SPERMINE SYNTHASE"/>
    <property type="match status" value="1"/>
</dbReference>